<evidence type="ECO:0000313" key="4">
    <source>
        <dbReference type="EMBL" id="QEC74877.1"/>
    </source>
</evidence>
<keyword evidence="5" id="KW-1185">Reference proteome</keyword>
<sequence>MSAFNARLNYLFNSYYHQTATQQERDELFEIINSSANDAELTALIHEAWNTLQADEPLFDAAKSMDMLNGILQSKSPPDSIHPIRPPNKNQLWLKVGVAAAMMVFVGFGAYVLINQHKNAANKRAQARLKAVPAHDVLPGGNKAVLTLANGKTITLDSAKNGLLANEGTAHVKKTHDGQLVYEAGKNESADAPAAINTVSTPRGGQYQLVLNDGSKVWLNSASSLSFPAVFKGATREVEITGEAYFEVAKNAKMPFKVKVNNTVVEVLGTHFNIMAYNDEDAMKTTLLEGSVKISNKQFSGLLKPGQQAVLRQNGPIKITDEADADDAVAWKEGIFQFRDAGIETIMRQAARWYDVQVSFVGKIPEKEFTGRISRNVKASELMGMLKYMGVNFKIEDKHITVLP</sequence>
<keyword evidence="1" id="KW-1133">Transmembrane helix</keyword>
<keyword evidence="1" id="KW-0812">Transmembrane</keyword>
<dbReference type="Pfam" id="PF04773">
    <property type="entry name" value="FecR"/>
    <property type="match status" value="1"/>
</dbReference>
<dbReference type="Gene3D" id="2.60.120.1440">
    <property type="match status" value="1"/>
</dbReference>
<dbReference type="InterPro" id="IPR032508">
    <property type="entry name" value="FecR_C"/>
</dbReference>
<feature type="domain" description="Protein FecR C-terminal" evidence="3">
    <location>
        <begin position="336"/>
        <end position="402"/>
    </location>
</feature>
<protein>
    <submittedName>
        <fullName evidence="4">FecR family protein</fullName>
    </submittedName>
</protein>
<evidence type="ECO:0000256" key="1">
    <source>
        <dbReference type="SAM" id="Phobius"/>
    </source>
</evidence>
<dbReference type="GO" id="GO:0016989">
    <property type="term" value="F:sigma factor antagonist activity"/>
    <property type="evidence" value="ECO:0007669"/>
    <property type="project" value="TreeGrafter"/>
</dbReference>
<keyword evidence="1" id="KW-0472">Membrane</keyword>
<dbReference type="Proteomes" id="UP000321362">
    <property type="component" value="Chromosome"/>
</dbReference>
<dbReference type="EMBL" id="CP042437">
    <property type="protein sequence ID" value="QEC74877.1"/>
    <property type="molecule type" value="Genomic_DNA"/>
</dbReference>
<dbReference type="Gene3D" id="3.55.50.30">
    <property type="match status" value="1"/>
</dbReference>
<dbReference type="AlphaFoldDB" id="A0A5B8VTE9"/>
<gene>
    <name evidence="4" type="ORF">FSB76_02555</name>
</gene>
<dbReference type="FunFam" id="2.60.120.1440:FF:000001">
    <property type="entry name" value="Putative anti-sigma factor"/>
    <property type="match status" value="1"/>
</dbReference>
<dbReference type="InterPro" id="IPR006860">
    <property type="entry name" value="FecR"/>
</dbReference>
<proteinExistence type="predicted"/>
<dbReference type="KEGG" id="mgk:FSB76_02555"/>
<evidence type="ECO:0000259" key="2">
    <source>
        <dbReference type="Pfam" id="PF04773"/>
    </source>
</evidence>
<dbReference type="InterPro" id="IPR012373">
    <property type="entry name" value="Ferrdict_sens_TM"/>
</dbReference>
<dbReference type="PANTHER" id="PTHR30273:SF2">
    <property type="entry name" value="PROTEIN FECR"/>
    <property type="match status" value="1"/>
</dbReference>
<evidence type="ECO:0000313" key="5">
    <source>
        <dbReference type="Proteomes" id="UP000321362"/>
    </source>
</evidence>
<dbReference type="OrthoDB" id="1099963at2"/>
<reference evidence="4 5" key="1">
    <citation type="journal article" date="2013" name="J. Microbiol.">
        <title>Mucilaginibacter ginsenosidivorax sp. nov., with ginsenoside converting activity isolated from sediment.</title>
        <authorList>
            <person name="Kim J.K."/>
            <person name="Choi T.E."/>
            <person name="Liu Q.M."/>
            <person name="Park H.Y."/>
            <person name="Yi T.H."/>
            <person name="Yoon M.H."/>
            <person name="Kim S.C."/>
            <person name="Im W.T."/>
        </authorList>
    </citation>
    <scope>NUCLEOTIDE SEQUENCE [LARGE SCALE GENOMIC DNA]</scope>
    <source>
        <strain evidence="4 5">KHI28</strain>
    </source>
</reference>
<feature type="transmembrane region" description="Helical" evidence="1">
    <location>
        <begin position="92"/>
        <end position="114"/>
    </location>
</feature>
<dbReference type="Pfam" id="PF16344">
    <property type="entry name" value="FecR_C"/>
    <property type="match status" value="1"/>
</dbReference>
<organism evidence="4 5">
    <name type="scientific">Mucilaginibacter ginsenosidivorax</name>
    <dbReference type="NCBI Taxonomy" id="862126"/>
    <lineage>
        <taxon>Bacteria</taxon>
        <taxon>Pseudomonadati</taxon>
        <taxon>Bacteroidota</taxon>
        <taxon>Sphingobacteriia</taxon>
        <taxon>Sphingobacteriales</taxon>
        <taxon>Sphingobacteriaceae</taxon>
        <taxon>Mucilaginibacter</taxon>
    </lineage>
</organism>
<feature type="domain" description="FecR protein" evidence="2">
    <location>
        <begin position="198"/>
        <end position="293"/>
    </location>
</feature>
<dbReference type="PANTHER" id="PTHR30273">
    <property type="entry name" value="PERIPLASMIC SIGNAL SENSOR AND SIGMA FACTOR ACTIVATOR FECR-RELATED"/>
    <property type="match status" value="1"/>
</dbReference>
<dbReference type="RefSeq" id="WP_147052035.1">
    <property type="nucleotide sequence ID" value="NZ_CP042437.1"/>
</dbReference>
<evidence type="ECO:0000259" key="3">
    <source>
        <dbReference type="Pfam" id="PF16344"/>
    </source>
</evidence>
<accession>A0A5B8VTE9</accession>
<name>A0A5B8VTE9_9SPHI</name>